<accession>A0A6P5EME8</accession>
<dbReference type="GeneID" id="109707629"/>
<reference evidence="3" key="2">
    <citation type="submission" date="2025-08" db="UniProtKB">
        <authorList>
            <consortium name="RefSeq"/>
        </authorList>
    </citation>
    <scope>IDENTIFICATION</scope>
    <source>
        <tissue evidence="3">Leaf</tissue>
    </source>
</reference>
<gene>
    <name evidence="3" type="primary">LOC109707629</name>
</gene>
<dbReference type="SUPFAM" id="SSF52821">
    <property type="entry name" value="Rhodanese/Cell cycle control phosphatase"/>
    <property type="match status" value="1"/>
</dbReference>
<reference evidence="2" key="1">
    <citation type="journal article" date="2015" name="Nat. Genet.">
        <title>The pineapple genome and the evolution of CAM photosynthesis.</title>
        <authorList>
            <person name="Ming R."/>
            <person name="VanBuren R."/>
            <person name="Wai C.M."/>
            <person name="Tang H."/>
            <person name="Schatz M.C."/>
            <person name="Bowers J.E."/>
            <person name="Lyons E."/>
            <person name="Wang M.L."/>
            <person name="Chen J."/>
            <person name="Biggers E."/>
            <person name="Zhang J."/>
            <person name="Huang L."/>
            <person name="Zhang L."/>
            <person name="Miao W."/>
            <person name="Zhang J."/>
            <person name="Ye Z."/>
            <person name="Miao C."/>
            <person name="Lin Z."/>
            <person name="Wang H."/>
            <person name="Zhou H."/>
            <person name="Yim W.C."/>
            <person name="Priest H.D."/>
            <person name="Zheng C."/>
            <person name="Woodhouse M."/>
            <person name="Edger P.P."/>
            <person name="Guyot R."/>
            <person name="Guo H.B."/>
            <person name="Guo H."/>
            <person name="Zheng G."/>
            <person name="Singh R."/>
            <person name="Sharma A."/>
            <person name="Min X."/>
            <person name="Zheng Y."/>
            <person name="Lee H."/>
            <person name="Gurtowski J."/>
            <person name="Sedlazeck F.J."/>
            <person name="Harkess A."/>
            <person name="McKain M.R."/>
            <person name="Liao Z."/>
            <person name="Fang J."/>
            <person name="Liu J."/>
            <person name="Zhang X."/>
            <person name="Zhang Q."/>
            <person name="Hu W."/>
            <person name="Qin Y."/>
            <person name="Wang K."/>
            <person name="Chen L.Y."/>
            <person name="Shirley N."/>
            <person name="Lin Y.R."/>
            <person name="Liu L.Y."/>
            <person name="Hernandez A.G."/>
            <person name="Wright C.L."/>
            <person name="Bulone V."/>
            <person name="Tuskan G.A."/>
            <person name="Heath K."/>
            <person name="Zee F."/>
            <person name="Moore P.H."/>
            <person name="Sunkar R."/>
            <person name="Leebens-Mack J.H."/>
            <person name="Mockler T."/>
            <person name="Bennetzen J.L."/>
            <person name="Freeling M."/>
            <person name="Sankoff D."/>
            <person name="Paterson A.H."/>
            <person name="Zhu X."/>
            <person name="Yang X."/>
            <person name="Smith J.A."/>
            <person name="Cushman J.C."/>
            <person name="Paull R.E."/>
            <person name="Yu Q."/>
        </authorList>
    </citation>
    <scope>NUCLEOTIDE SEQUENCE [LARGE SCALE GENOMIC DNA]</scope>
    <source>
        <strain evidence="2">cv. F153</strain>
    </source>
</reference>
<name>A0A6P5EME8_ANACO</name>
<dbReference type="Gramene" id="Aco019985.1.mrna1">
    <property type="protein sequence ID" value="Aco019985.1.mrna1"/>
    <property type="gene ID" value="Aco019985.1.path1"/>
</dbReference>
<feature type="domain" description="Rhodanese" evidence="1">
    <location>
        <begin position="23"/>
        <end position="117"/>
    </location>
</feature>
<dbReference type="Pfam" id="PF00581">
    <property type="entry name" value="Rhodanese"/>
    <property type="match status" value="1"/>
</dbReference>
<organism evidence="2 3">
    <name type="scientific">Ananas comosus</name>
    <name type="common">Pineapple</name>
    <name type="synonym">Ananas ananas</name>
    <dbReference type="NCBI Taxonomy" id="4615"/>
    <lineage>
        <taxon>Eukaryota</taxon>
        <taxon>Viridiplantae</taxon>
        <taxon>Streptophyta</taxon>
        <taxon>Embryophyta</taxon>
        <taxon>Tracheophyta</taxon>
        <taxon>Spermatophyta</taxon>
        <taxon>Magnoliopsida</taxon>
        <taxon>Liliopsida</taxon>
        <taxon>Poales</taxon>
        <taxon>Bromeliaceae</taxon>
        <taxon>Bromelioideae</taxon>
        <taxon>Ananas</taxon>
    </lineage>
</organism>
<proteinExistence type="predicted"/>
<evidence type="ECO:0000313" key="2">
    <source>
        <dbReference type="Proteomes" id="UP000515123"/>
    </source>
</evidence>
<dbReference type="InterPro" id="IPR044684">
    <property type="entry name" value="STR17/STR18/HARC1-like"/>
</dbReference>
<evidence type="ECO:0000313" key="3">
    <source>
        <dbReference type="RefSeq" id="XP_020084637.1"/>
    </source>
</evidence>
<dbReference type="PROSITE" id="PS50206">
    <property type="entry name" value="RHODANESE_3"/>
    <property type="match status" value="1"/>
</dbReference>
<dbReference type="SMART" id="SM00450">
    <property type="entry name" value="RHOD"/>
    <property type="match status" value="1"/>
</dbReference>
<dbReference type="AlphaFoldDB" id="A0A6P5EME8"/>
<dbReference type="InterPro" id="IPR036873">
    <property type="entry name" value="Rhodanese-like_dom_sf"/>
</dbReference>
<dbReference type="OrthoDB" id="566238at2759"/>
<sequence length="123" mass="13730">MTKPPTSVEDIVTIDAREARDLLCSGYQYLDVRMWEDFEKGHVEGARNVPFYTSVTPQGKLKNENFIEQVESLYGKDENLIVGCRSGIRSKLATLDLLNAGFKNVKNMGGGYLSYVKSMNEGA</sequence>
<evidence type="ECO:0000259" key="1">
    <source>
        <dbReference type="PROSITE" id="PS50206"/>
    </source>
</evidence>
<dbReference type="Gene3D" id="3.40.250.10">
    <property type="entry name" value="Rhodanese-like domain"/>
    <property type="match status" value="1"/>
</dbReference>
<dbReference type="GO" id="GO:0003824">
    <property type="term" value="F:catalytic activity"/>
    <property type="evidence" value="ECO:0007669"/>
    <property type="project" value="InterPro"/>
</dbReference>
<dbReference type="InterPro" id="IPR001763">
    <property type="entry name" value="Rhodanese-like_dom"/>
</dbReference>
<dbReference type="Proteomes" id="UP000515123">
    <property type="component" value="Linkage group 3"/>
</dbReference>
<dbReference type="CDD" id="cd00158">
    <property type="entry name" value="RHOD"/>
    <property type="match status" value="1"/>
</dbReference>
<dbReference type="PANTHER" id="PTHR44542:SF14">
    <property type="entry name" value="PROTEIN HIGH ARSENIC CONTENT 1, MITOCHONDRIAL-RELATED"/>
    <property type="match status" value="1"/>
</dbReference>
<protein>
    <submittedName>
        <fullName evidence="3">Thiosulfate sulfurtransferase 18-like isoform X1</fullName>
    </submittedName>
</protein>
<keyword evidence="2" id="KW-1185">Reference proteome</keyword>
<dbReference type="RefSeq" id="XP_020084637.1">
    <property type="nucleotide sequence ID" value="XM_020229048.1"/>
</dbReference>
<dbReference type="PANTHER" id="PTHR44542">
    <property type="entry name" value="THIOSULFATE SULFURTRANSFERASE 18"/>
    <property type="match status" value="1"/>
</dbReference>